<dbReference type="Gene3D" id="3.40.50.300">
    <property type="entry name" value="P-loop containing nucleotide triphosphate hydrolases"/>
    <property type="match status" value="1"/>
</dbReference>
<proteinExistence type="predicted"/>
<dbReference type="Pfam" id="PF26341">
    <property type="entry name" value="AAA_SelU"/>
    <property type="match status" value="1"/>
</dbReference>
<dbReference type="PANTHER" id="PTHR30401">
    <property type="entry name" value="TRNA 2-SELENOURIDINE SYNTHASE"/>
    <property type="match status" value="1"/>
</dbReference>
<protein>
    <submittedName>
        <fullName evidence="3">tRNA 2-selenouridine synthase</fullName>
    </submittedName>
</protein>
<evidence type="ECO:0000313" key="4">
    <source>
        <dbReference type="Proteomes" id="UP000199068"/>
    </source>
</evidence>
<dbReference type="PROSITE" id="PS50206">
    <property type="entry name" value="RHODANESE_3"/>
    <property type="match status" value="1"/>
</dbReference>
<dbReference type="Proteomes" id="UP000199068">
    <property type="component" value="Unassembled WGS sequence"/>
</dbReference>
<dbReference type="GO" id="GO:0002098">
    <property type="term" value="P:tRNA wobble uridine modification"/>
    <property type="evidence" value="ECO:0007669"/>
    <property type="project" value="InterPro"/>
</dbReference>
<dbReference type="InterPro" id="IPR001763">
    <property type="entry name" value="Rhodanese-like_dom"/>
</dbReference>
<gene>
    <name evidence="3" type="ORF">SAMN04515677_102485</name>
</gene>
<dbReference type="PANTHER" id="PTHR30401:SF0">
    <property type="entry name" value="TRNA 2-SELENOURIDINE SYNTHASE"/>
    <property type="match status" value="1"/>
</dbReference>
<dbReference type="InterPro" id="IPR036873">
    <property type="entry name" value="Rhodanese-like_dom_sf"/>
</dbReference>
<dbReference type="RefSeq" id="WP_092724637.1">
    <property type="nucleotide sequence ID" value="NZ_FNGW01000002.1"/>
</dbReference>
<dbReference type="SUPFAM" id="SSF52821">
    <property type="entry name" value="Rhodanese/Cell cycle control phosphatase"/>
    <property type="match status" value="1"/>
</dbReference>
<evidence type="ECO:0000313" key="3">
    <source>
        <dbReference type="EMBL" id="SDL59347.1"/>
    </source>
</evidence>
<dbReference type="InterPro" id="IPR017582">
    <property type="entry name" value="SelU"/>
</dbReference>
<reference evidence="3 4" key="1">
    <citation type="submission" date="2016-10" db="EMBL/GenBank/DDBJ databases">
        <authorList>
            <person name="de Groot N.N."/>
        </authorList>
    </citation>
    <scope>NUCLEOTIDE SEQUENCE [LARGE SCALE GENOMIC DNA]</scope>
    <source>
        <strain evidence="3 4">DSM 797</strain>
    </source>
</reference>
<sequence length="352" mass="41232">MKTIKVEEALKLENAIFIDVRTESEYNEDNILNSFSMPLFKDNEHNEVGTIYKMQGKHEAIEIGFDYVSYKLKDIYRETNRLAKEYDNIVVYCARGGMRSGSVVNLLDSLGVNVYKLEGGYKAYRNFVLDYLKDVMEYKHFIVVHGLTGAGKTDLLKMLEEKEVDMIDLEGKAKNSGSTFGFITFDKKPPSQKKFESKIFEKLYFSKTDYIFIESESKRVGHVCVPNEIYEGIIRDGYHILLNCSLENRVKRLCRDYIYDRDKEHIEVLKNCIDKFRKRLGHKKVDEYINLLEEGKYEELVEKYLLEYYDPLYMHSVEKYTYNKVINFDNMDKALDEVINFHKAAAEGAIKC</sequence>
<evidence type="ECO:0000256" key="1">
    <source>
        <dbReference type="ARBA" id="ARBA00023266"/>
    </source>
</evidence>
<feature type="domain" description="Rhodanese" evidence="2">
    <location>
        <begin position="11"/>
        <end position="133"/>
    </location>
</feature>
<dbReference type="SUPFAM" id="SSF52540">
    <property type="entry name" value="P-loop containing nucleoside triphosphate hydrolases"/>
    <property type="match status" value="1"/>
</dbReference>
<dbReference type="InterPro" id="IPR027417">
    <property type="entry name" value="P-loop_NTPase"/>
</dbReference>
<evidence type="ECO:0000259" key="2">
    <source>
        <dbReference type="PROSITE" id="PS50206"/>
    </source>
</evidence>
<accession>A0A1G9LC85</accession>
<dbReference type="AlphaFoldDB" id="A0A1G9LC85"/>
<keyword evidence="4" id="KW-1185">Reference proteome</keyword>
<dbReference type="Gene3D" id="3.40.250.10">
    <property type="entry name" value="Rhodanese-like domain"/>
    <property type="match status" value="1"/>
</dbReference>
<dbReference type="NCBIfam" id="TIGR03167">
    <property type="entry name" value="tRNA_sel_U_synt"/>
    <property type="match status" value="1"/>
</dbReference>
<dbReference type="STRING" id="1121325.SAMN04515677_102485"/>
<dbReference type="Pfam" id="PF00581">
    <property type="entry name" value="Rhodanese"/>
    <property type="match status" value="1"/>
</dbReference>
<dbReference type="NCBIfam" id="NF008750">
    <property type="entry name" value="PRK11784.1-2"/>
    <property type="match status" value="1"/>
</dbReference>
<keyword evidence="1" id="KW-0711">Selenium</keyword>
<organism evidence="3 4">
    <name type="scientific">Romboutsia lituseburensis DSM 797</name>
    <dbReference type="NCBI Taxonomy" id="1121325"/>
    <lineage>
        <taxon>Bacteria</taxon>
        <taxon>Bacillati</taxon>
        <taxon>Bacillota</taxon>
        <taxon>Clostridia</taxon>
        <taxon>Peptostreptococcales</taxon>
        <taxon>Peptostreptococcaceae</taxon>
        <taxon>Romboutsia</taxon>
    </lineage>
</organism>
<name>A0A1G9LC85_9FIRM</name>
<dbReference type="SMART" id="SM00450">
    <property type="entry name" value="RHOD"/>
    <property type="match status" value="1"/>
</dbReference>
<dbReference type="EMBL" id="FNGW01000002">
    <property type="protein sequence ID" value="SDL59347.1"/>
    <property type="molecule type" value="Genomic_DNA"/>
</dbReference>
<dbReference type="GO" id="GO:0043828">
    <property type="term" value="F:tRNA 2-selenouridine synthase activity"/>
    <property type="evidence" value="ECO:0007669"/>
    <property type="project" value="InterPro"/>
</dbReference>
<dbReference type="InterPro" id="IPR058840">
    <property type="entry name" value="AAA_SelU"/>
</dbReference>